<feature type="compositionally biased region" description="Polar residues" evidence="1">
    <location>
        <begin position="32"/>
        <end position="43"/>
    </location>
</feature>
<comment type="caution">
    <text evidence="2">The sequence shown here is derived from an EMBL/GenBank/DDBJ whole genome shotgun (WGS) entry which is preliminary data.</text>
</comment>
<evidence type="ECO:0000313" key="3">
    <source>
        <dbReference type="Proteomes" id="UP000812287"/>
    </source>
</evidence>
<organism evidence="2 3">
    <name type="scientific">Guyanagaster necrorhizus</name>
    <dbReference type="NCBI Taxonomy" id="856835"/>
    <lineage>
        <taxon>Eukaryota</taxon>
        <taxon>Fungi</taxon>
        <taxon>Dikarya</taxon>
        <taxon>Basidiomycota</taxon>
        <taxon>Agaricomycotina</taxon>
        <taxon>Agaricomycetes</taxon>
        <taxon>Agaricomycetidae</taxon>
        <taxon>Agaricales</taxon>
        <taxon>Marasmiineae</taxon>
        <taxon>Physalacriaceae</taxon>
        <taxon>Guyanagaster</taxon>
    </lineage>
</organism>
<name>A0A9P7VSF8_9AGAR</name>
<evidence type="ECO:0000256" key="1">
    <source>
        <dbReference type="SAM" id="MobiDB-lite"/>
    </source>
</evidence>
<sequence>MALPAPCRRCAVLLCWRCRARRAARRKGFPSANPQSFLKSPSQGIPPRARYSNRTMAETPVGAVLVAHYDAKGLSPSSPAADSTSVLVVMSTV</sequence>
<proteinExistence type="predicted"/>
<keyword evidence="3" id="KW-1185">Reference proteome</keyword>
<dbReference type="AlphaFoldDB" id="A0A9P7VSF8"/>
<accession>A0A9P7VSF8</accession>
<protein>
    <submittedName>
        <fullName evidence="2">Uncharacterized protein</fullName>
    </submittedName>
</protein>
<reference evidence="2" key="1">
    <citation type="submission" date="2020-11" db="EMBL/GenBank/DDBJ databases">
        <title>Adaptations for nitrogen fixation in a non-lichenized fungal sporocarp promotes dispersal by wood-feeding termites.</title>
        <authorList>
            <consortium name="DOE Joint Genome Institute"/>
            <person name="Koch R.A."/>
            <person name="Yoon G."/>
            <person name="Arayal U."/>
            <person name="Lail K."/>
            <person name="Amirebrahimi M."/>
            <person name="Labutti K."/>
            <person name="Lipzen A."/>
            <person name="Riley R."/>
            <person name="Barry K."/>
            <person name="Henrissat B."/>
            <person name="Grigoriev I.V."/>
            <person name="Herr J.R."/>
            <person name="Aime M.C."/>
        </authorList>
    </citation>
    <scope>NUCLEOTIDE SEQUENCE</scope>
    <source>
        <strain evidence="2">MCA 3950</strain>
    </source>
</reference>
<evidence type="ECO:0000313" key="2">
    <source>
        <dbReference type="EMBL" id="KAG7445997.1"/>
    </source>
</evidence>
<dbReference type="RefSeq" id="XP_043039497.1">
    <property type="nucleotide sequence ID" value="XM_043177221.1"/>
</dbReference>
<gene>
    <name evidence="2" type="ORF">BT62DRAFT_1006173</name>
</gene>
<feature type="region of interest" description="Disordered" evidence="1">
    <location>
        <begin position="28"/>
        <end position="50"/>
    </location>
</feature>
<dbReference type="EMBL" id="MU250535">
    <property type="protein sequence ID" value="KAG7445997.1"/>
    <property type="molecule type" value="Genomic_DNA"/>
</dbReference>
<dbReference type="Proteomes" id="UP000812287">
    <property type="component" value="Unassembled WGS sequence"/>
</dbReference>
<dbReference type="GeneID" id="66099508"/>